<protein>
    <submittedName>
        <fullName evidence="1">Uncharacterized protein</fullName>
    </submittedName>
</protein>
<name>A0A645HWP2_9ZZZZ</name>
<reference evidence="1" key="1">
    <citation type="submission" date="2019-08" db="EMBL/GenBank/DDBJ databases">
        <authorList>
            <person name="Kucharzyk K."/>
            <person name="Murdoch R.W."/>
            <person name="Higgins S."/>
            <person name="Loffler F."/>
        </authorList>
    </citation>
    <scope>NUCLEOTIDE SEQUENCE</scope>
</reference>
<organism evidence="1">
    <name type="scientific">bioreactor metagenome</name>
    <dbReference type="NCBI Taxonomy" id="1076179"/>
    <lineage>
        <taxon>unclassified sequences</taxon>
        <taxon>metagenomes</taxon>
        <taxon>ecological metagenomes</taxon>
    </lineage>
</organism>
<proteinExistence type="predicted"/>
<dbReference type="AlphaFoldDB" id="A0A645HWP2"/>
<dbReference type="EMBL" id="VSSQ01097132">
    <property type="protein sequence ID" value="MPN40604.1"/>
    <property type="molecule type" value="Genomic_DNA"/>
</dbReference>
<gene>
    <name evidence="1" type="ORF">SDC9_188142</name>
</gene>
<comment type="caution">
    <text evidence="1">The sequence shown here is derived from an EMBL/GenBank/DDBJ whole genome shotgun (WGS) entry which is preliminary data.</text>
</comment>
<sequence length="34" mass="3541">MAVLTLSAFAASTEKFLMAEVPATSLDEVTGIII</sequence>
<accession>A0A645HWP2</accession>
<evidence type="ECO:0000313" key="1">
    <source>
        <dbReference type="EMBL" id="MPN40604.1"/>
    </source>
</evidence>